<dbReference type="OrthoDB" id="9807137at2"/>
<name>A0A521D116_9BACL</name>
<evidence type="ECO:0000256" key="8">
    <source>
        <dbReference type="ARBA" id="ARBA00023102"/>
    </source>
</evidence>
<reference evidence="15 16" key="1">
    <citation type="submission" date="2017-05" db="EMBL/GenBank/DDBJ databases">
        <authorList>
            <person name="Varghese N."/>
            <person name="Submissions S."/>
        </authorList>
    </citation>
    <scope>NUCLEOTIDE SEQUENCE [LARGE SCALE GENOMIC DNA]</scope>
    <source>
        <strain evidence="15 16">DSM 45474</strain>
    </source>
</reference>
<evidence type="ECO:0000256" key="10">
    <source>
        <dbReference type="ARBA" id="ARBA00047838"/>
    </source>
</evidence>
<dbReference type="SUPFAM" id="SSF52317">
    <property type="entry name" value="Class I glutamine amidotransferase-like"/>
    <property type="match status" value="1"/>
</dbReference>
<organism evidence="15 16">
    <name type="scientific">Melghirimyces algeriensis</name>
    <dbReference type="NCBI Taxonomy" id="910412"/>
    <lineage>
        <taxon>Bacteria</taxon>
        <taxon>Bacillati</taxon>
        <taxon>Bacillota</taxon>
        <taxon>Bacilli</taxon>
        <taxon>Bacillales</taxon>
        <taxon>Thermoactinomycetaceae</taxon>
        <taxon>Melghirimyces</taxon>
    </lineage>
</organism>
<dbReference type="InterPro" id="IPR029062">
    <property type="entry name" value="Class_I_gatase-like"/>
</dbReference>
<dbReference type="Pfam" id="PF00117">
    <property type="entry name" value="GATase"/>
    <property type="match status" value="1"/>
</dbReference>
<evidence type="ECO:0000313" key="15">
    <source>
        <dbReference type="EMBL" id="SMO65383.1"/>
    </source>
</evidence>
<dbReference type="Gene3D" id="3.40.50.880">
    <property type="match status" value="1"/>
</dbReference>
<feature type="domain" description="Glutamine amidotransferase" evidence="14">
    <location>
        <begin position="4"/>
        <end position="196"/>
    </location>
</feature>
<feature type="active site" description="Nucleophile" evidence="12 13">
    <location>
        <position position="80"/>
    </location>
</feature>
<dbReference type="PANTHER" id="PTHR42701:SF1">
    <property type="entry name" value="IMIDAZOLE GLYCEROL PHOSPHATE SYNTHASE SUBUNIT HISH"/>
    <property type="match status" value="1"/>
</dbReference>
<proteinExistence type="inferred from homology"/>
<evidence type="ECO:0000256" key="3">
    <source>
        <dbReference type="ARBA" id="ARBA00011152"/>
    </source>
</evidence>
<keyword evidence="16" id="KW-1185">Reference proteome</keyword>
<feature type="active site" evidence="12 13">
    <location>
        <position position="181"/>
    </location>
</feature>
<dbReference type="FunFam" id="3.40.50.880:FF:000009">
    <property type="entry name" value="Imidazole glycerol phosphate synthase subunit HisH"/>
    <property type="match status" value="1"/>
</dbReference>
<dbReference type="AlphaFoldDB" id="A0A521D116"/>
<dbReference type="PIRSF" id="PIRSF000495">
    <property type="entry name" value="Amidotransf_hisH"/>
    <property type="match status" value="1"/>
</dbReference>
<keyword evidence="8 12" id="KW-0368">Histidine biosynthesis</keyword>
<dbReference type="PANTHER" id="PTHR42701">
    <property type="entry name" value="IMIDAZOLE GLYCEROL PHOSPHATE SYNTHASE SUBUNIT HISH"/>
    <property type="match status" value="1"/>
</dbReference>
<comment type="subcellular location">
    <subcellularLocation>
        <location evidence="1 12">Cytoplasm</location>
    </subcellularLocation>
</comment>
<keyword evidence="6 12" id="KW-0378">Hydrolase</keyword>
<dbReference type="GO" id="GO:0004359">
    <property type="term" value="F:glutaminase activity"/>
    <property type="evidence" value="ECO:0007669"/>
    <property type="project" value="UniProtKB-EC"/>
</dbReference>
<dbReference type="Proteomes" id="UP000315636">
    <property type="component" value="Unassembled WGS sequence"/>
</dbReference>
<keyword evidence="4 12" id="KW-0963">Cytoplasm</keyword>
<dbReference type="EMBL" id="FXTI01000005">
    <property type="protein sequence ID" value="SMO65383.1"/>
    <property type="molecule type" value="Genomic_DNA"/>
</dbReference>
<comment type="catalytic activity">
    <reaction evidence="10 12">
        <text>5-[(5-phospho-1-deoxy-D-ribulos-1-ylimino)methylamino]-1-(5-phospho-beta-D-ribosyl)imidazole-4-carboxamide + L-glutamine = D-erythro-1-(imidazol-4-yl)glycerol 3-phosphate + 5-amino-1-(5-phospho-beta-D-ribosyl)imidazole-4-carboxamide + L-glutamate + H(+)</text>
        <dbReference type="Rhea" id="RHEA:24793"/>
        <dbReference type="ChEBI" id="CHEBI:15378"/>
        <dbReference type="ChEBI" id="CHEBI:29985"/>
        <dbReference type="ChEBI" id="CHEBI:58278"/>
        <dbReference type="ChEBI" id="CHEBI:58359"/>
        <dbReference type="ChEBI" id="CHEBI:58475"/>
        <dbReference type="ChEBI" id="CHEBI:58525"/>
        <dbReference type="EC" id="4.3.2.10"/>
    </reaction>
</comment>
<comment type="catalytic activity">
    <reaction evidence="11 12">
        <text>L-glutamine + H2O = L-glutamate + NH4(+)</text>
        <dbReference type="Rhea" id="RHEA:15889"/>
        <dbReference type="ChEBI" id="CHEBI:15377"/>
        <dbReference type="ChEBI" id="CHEBI:28938"/>
        <dbReference type="ChEBI" id="CHEBI:29985"/>
        <dbReference type="ChEBI" id="CHEBI:58359"/>
        <dbReference type="EC" id="3.5.1.2"/>
    </reaction>
</comment>
<evidence type="ECO:0000256" key="9">
    <source>
        <dbReference type="ARBA" id="ARBA00023239"/>
    </source>
</evidence>
<dbReference type="InterPro" id="IPR010139">
    <property type="entry name" value="Imidazole-glycPsynth_HisH"/>
</dbReference>
<accession>A0A521D116</accession>
<dbReference type="RefSeq" id="WP_142505373.1">
    <property type="nucleotide sequence ID" value="NZ_FXTI01000005.1"/>
</dbReference>
<evidence type="ECO:0000256" key="12">
    <source>
        <dbReference type="HAMAP-Rule" id="MF_00278"/>
    </source>
</evidence>
<evidence type="ECO:0000313" key="16">
    <source>
        <dbReference type="Proteomes" id="UP000315636"/>
    </source>
</evidence>
<dbReference type="GO" id="GO:0005737">
    <property type="term" value="C:cytoplasm"/>
    <property type="evidence" value="ECO:0007669"/>
    <property type="project" value="UniProtKB-SubCell"/>
</dbReference>
<comment type="function">
    <text evidence="12">IGPS catalyzes the conversion of PRFAR and glutamine to IGP, AICAR and glutamate. The HisH subunit catalyzes the hydrolysis of glutamine to glutamate and ammonia as part of the synthesis of IGP and AICAR. The resulting ammonia molecule is channeled to the active site of HisF.</text>
</comment>
<comment type="pathway">
    <text evidence="2 12">Amino-acid biosynthesis; L-histidine biosynthesis; L-histidine from 5-phospho-alpha-D-ribose 1-diphosphate: step 5/9.</text>
</comment>
<dbReference type="EC" id="3.5.1.2" evidence="12"/>
<evidence type="ECO:0000256" key="4">
    <source>
        <dbReference type="ARBA" id="ARBA00022490"/>
    </source>
</evidence>
<feature type="active site" evidence="12 13">
    <location>
        <position position="183"/>
    </location>
</feature>
<evidence type="ECO:0000256" key="6">
    <source>
        <dbReference type="ARBA" id="ARBA00022801"/>
    </source>
</evidence>
<gene>
    <name evidence="12" type="primary">hisH</name>
    <name evidence="15" type="ORF">SAMN06264849_10534</name>
</gene>
<keyword evidence="7 12" id="KW-0315">Glutamine amidotransferase</keyword>
<evidence type="ECO:0000256" key="5">
    <source>
        <dbReference type="ARBA" id="ARBA00022605"/>
    </source>
</evidence>
<dbReference type="GO" id="GO:0000107">
    <property type="term" value="F:imidazoleglycerol-phosphate synthase activity"/>
    <property type="evidence" value="ECO:0007669"/>
    <property type="project" value="UniProtKB-UniRule"/>
</dbReference>
<sequence length="207" mass="23206">MIAVIDYGMGNLYSVSQALERMGYPCQITSDPDEVRHSSGLILPGVGAFGDAMKELKKRGLVDVIQETVLRDGKPLLGICLGMQLMFTSSEEHGFHQGLNLLAGHVVRFEGDFNIPHMGWNGLRFHGPHPLFKGVDEGYVYFVHSYYVLPDNREDVLAVTDYYQEVTAIVGRNHLFGMQFHPEKSGETGLKLLNRFASFCQQGRNRL</sequence>
<keyword evidence="5 12" id="KW-0028">Amino-acid biosynthesis</keyword>
<dbReference type="NCBIfam" id="TIGR01855">
    <property type="entry name" value="IMP_synth_hisH"/>
    <property type="match status" value="1"/>
</dbReference>
<dbReference type="HAMAP" id="MF_00278">
    <property type="entry name" value="HisH"/>
    <property type="match status" value="1"/>
</dbReference>
<keyword evidence="9 12" id="KW-0456">Lyase</keyword>
<dbReference type="GO" id="GO:0000105">
    <property type="term" value="P:L-histidine biosynthetic process"/>
    <property type="evidence" value="ECO:0007669"/>
    <property type="project" value="UniProtKB-UniRule"/>
</dbReference>
<dbReference type="CDD" id="cd01748">
    <property type="entry name" value="GATase1_IGP_Synthase"/>
    <property type="match status" value="1"/>
</dbReference>
<keyword evidence="15" id="KW-0808">Transferase</keyword>
<evidence type="ECO:0000256" key="7">
    <source>
        <dbReference type="ARBA" id="ARBA00022962"/>
    </source>
</evidence>
<dbReference type="UniPathway" id="UPA00031">
    <property type="reaction ID" value="UER00010"/>
</dbReference>
<dbReference type="GO" id="GO:0016829">
    <property type="term" value="F:lyase activity"/>
    <property type="evidence" value="ECO:0007669"/>
    <property type="project" value="UniProtKB-KW"/>
</dbReference>
<evidence type="ECO:0000256" key="1">
    <source>
        <dbReference type="ARBA" id="ARBA00004496"/>
    </source>
</evidence>
<evidence type="ECO:0000256" key="13">
    <source>
        <dbReference type="PIRSR" id="PIRSR000495-1"/>
    </source>
</evidence>
<comment type="subunit">
    <text evidence="3 12">Heterodimer of HisH and HisF.</text>
</comment>
<dbReference type="PROSITE" id="PS51273">
    <property type="entry name" value="GATASE_TYPE_1"/>
    <property type="match status" value="1"/>
</dbReference>
<evidence type="ECO:0000259" key="14">
    <source>
        <dbReference type="Pfam" id="PF00117"/>
    </source>
</evidence>
<evidence type="ECO:0000256" key="2">
    <source>
        <dbReference type="ARBA" id="ARBA00005091"/>
    </source>
</evidence>
<dbReference type="InterPro" id="IPR017926">
    <property type="entry name" value="GATASE"/>
</dbReference>
<protein>
    <recommendedName>
        <fullName evidence="12">Imidazole glycerol phosphate synthase subunit HisH</fullName>
        <ecNumber evidence="12">4.3.2.10</ecNumber>
    </recommendedName>
    <alternativeName>
        <fullName evidence="12">IGP synthase glutaminase subunit</fullName>
        <ecNumber evidence="12">3.5.1.2</ecNumber>
    </alternativeName>
    <alternativeName>
        <fullName evidence="12">IGP synthase subunit HisH</fullName>
    </alternativeName>
    <alternativeName>
        <fullName evidence="12">ImGP synthase subunit HisH</fullName>
        <shortName evidence="12">IGPS subunit HisH</shortName>
    </alternativeName>
</protein>
<dbReference type="EC" id="4.3.2.10" evidence="12"/>
<evidence type="ECO:0000256" key="11">
    <source>
        <dbReference type="ARBA" id="ARBA00049534"/>
    </source>
</evidence>